<organism evidence="2 3">
    <name type="scientific">Plakobranchus ocellatus</name>
    <dbReference type="NCBI Taxonomy" id="259542"/>
    <lineage>
        <taxon>Eukaryota</taxon>
        <taxon>Metazoa</taxon>
        <taxon>Spiralia</taxon>
        <taxon>Lophotrochozoa</taxon>
        <taxon>Mollusca</taxon>
        <taxon>Gastropoda</taxon>
        <taxon>Heterobranchia</taxon>
        <taxon>Euthyneura</taxon>
        <taxon>Panpulmonata</taxon>
        <taxon>Sacoglossa</taxon>
        <taxon>Placobranchoidea</taxon>
        <taxon>Plakobranchidae</taxon>
        <taxon>Plakobranchus</taxon>
    </lineage>
</organism>
<reference evidence="2 3" key="1">
    <citation type="journal article" date="2021" name="Elife">
        <title>Chloroplast acquisition without the gene transfer in kleptoplastic sea slugs, Plakobranchus ocellatus.</title>
        <authorList>
            <person name="Maeda T."/>
            <person name="Takahashi S."/>
            <person name="Yoshida T."/>
            <person name="Shimamura S."/>
            <person name="Takaki Y."/>
            <person name="Nagai Y."/>
            <person name="Toyoda A."/>
            <person name="Suzuki Y."/>
            <person name="Arimoto A."/>
            <person name="Ishii H."/>
            <person name="Satoh N."/>
            <person name="Nishiyama T."/>
            <person name="Hasebe M."/>
            <person name="Maruyama T."/>
            <person name="Minagawa J."/>
            <person name="Obokata J."/>
            <person name="Shigenobu S."/>
        </authorList>
    </citation>
    <scope>NUCLEOTIDE SEQUENCE [LARGE SCALE GENOMIC DNA]</scope>
</reference>
<keyword evidence="1" id="KW-0812">Transmembrane</keyword>
<proteinExistence type="predicted"/>
<gene>
    <name evidence="2" type="ORF">PoB_000866400</name>
</gene>
<sequence>MARRDPPYPQVASPVLDQSMFCEGELLIFVFAPLRCLIFVAERTAWRSGTGLWINFLVFSSSGFVFSCQIQLYFRRNASLSNLAIMLVDLSVLLQELLSFASLDFFSVWQHFHFALPSALSWRRSYLMLLCSKCGEACLVDNVTEGCKLVL</sequence>
<evidence type="ECO:0000313" key="3">
    <source>
        <dbReference type="Proteomes" id="UP000735302"/>
    </source>
</evidence>
<name>A0AAV3YIR6_9GAST</name>
<evidence type="ECO:0000256" key="1">
    <source>
        <dbReference type="SAM" id="Phobius"/>
    </source>
</evidence>
<protein>
    <submittedName>
        <fullName evidence="2">Uncharacterized protein</fullName>
    </submittedName>
</protein>
<dbReference type="AlphaFoldDB" id="A0AAV3YIR6"/>
<keyword evidence="1" id="KW-0472">Membrane</keyword>
<evidence type="ECO:0000313" key="2">
    <source>
        <dbReference type="EMBL" id="GFN82158.1"/>
    </source>
</evidence>
<comment type="caution">
    <text evidence="2">The sequence shown here is derived from an EMBL/GenBank/DDBJ whole genome shotgun (WGS) entry which is preliminary data.</text>
</comment>
<feature type="transmembrane region" description="Helical" evidence="1">
    <location>
        <begin position="21"/>
        <end position="41"/>
    </location>
</feature>
<feature type="transmembrane region" description="Helical" evidence="1">
    <location>
        <begin position="53"/>
        <end position="74"/>
    </location>
</feature>
<dbReference type="EMBL" id="BLXT01000976">
    <property type="protein sequence ID" value="GFN82158.1"/>
    <property type="molecule type" value="Genomic_DNA"/>
</dbReference>
<accession>A0AAV3YIR6</accession>
<keyword evidence="3" id="KW-1185">Reference proteome</keyword>
<dbReference type="Proteomes" id="UP000735302">
    <property type="component" value="Unassembled WGS sequence"/>
</dbReference>
<keyword evidence="1" id="KW-1133">Transmembrane helix</keyword>